<dbReference type="GO" id="GO:0016757">
    <property type="term" value="F:glycosyltransferase activity"/>
    <property type="evidence" value="ECO:0007669"/>
    <property type="project" value="UniProtKB-KW"/>
</dbReference>
<comment type="caution">
    <text evidence="2">The sequence shown here is derived from an EMBL/GenBank/DDBJ whole genome shotgun (WGS) entry which is preliminary data.</text>
</comment>
<dbReference type="Proteomes" id="UP001598112">
    <property type="component" value="Unassembled WGS sequence"/>
</dbReference>
<dbReference type="SUPFAM" id="SSF53448">
    <property type="entry name" value="Nucleotide-diphospho-sugar transferases"/>
    <property type="match status" value="1"/>
</dbReference>
<keyword evidence="2" id="KW-0808">Transferase</keyword>
<protein>
    <submittedName>
        <fullName evidence="2">Glycosyltransferase family 2 protein</fullName>
        <ecNumber evidence="2">2.4.-.-</ecNumber>
    </submittedName>
</protein>
<accession>A0ABW6DAC2</accession>
<proteinExistence type="predicted"/>
<feature type="domain" description="Glycosyltransferase 2-like" evidence="1">
    <location>
        <begin position="5"/>
        <end position="160"/>
    </location>
</feature>
<dbReference type="Pfam" id="PF00535">
    <property type="entry name" value="Glycos_transf_2"/>
    <property type="match status" value="1"/>
</dbReference>
<keyword evidence="2" id="KW-0328">Glycosyltransferase</keyword>
<dbReference type="PANTHER" id="PTHR22916:SF67">
    <property type="entry name" value="COLANIC ACID BIOSYNTHESIS GLYCOSYL TRANSFERASE WCAE-RELATED"/>
    <property type="match status" value="1"/>
</dbReference>
<dbReference type="RefSeq" id="WP_377979217.1">
    <property type="nucleotide sequence ID" value="NZ_JBBKXY010000003.1"/>
</dbReference>
<reference evidence="2 3" key="1">
    <citation type="submission" date="2024-03" db="EMBL/GenBank/DDBJ databases">
        <title>Aquirufa genome sequencing.</title>
        <authorList>
            <person name="Pitt A."/>
            <person name="Hahn M.W."/>
        </authorList>
    </citation>
    <scope>NUCLEOTIDE SEQUENCE [LARGE SCALE GENOMIC DNA]</scope>
    <source>
        <strain evidence="2 3">KTFRIE-69F</strain>
    </source>
</reference>
<evidence type="ECO:0000313" key="3">
    <source>
        <dbReference type="Proteomes" id="UP001598112"/>
    </source>
</evidence>
<dbReference type="PANTHER" id="PTHR22916">
    <property type="entry name" value="GLYCOSYLTRANSFERASE"/>
    <property type="match status" value="1"/>
</dbReference>
<dbReference type="InterPro" id="IPR029044">
    <property type="entry name" value="Nucleotide-diphossugar_trans"/>
</dbReference>
<name>A0ABW6DAC2_9BACT</name>
<sequence>MPKLSIITITYQAEAYIERTLKSVFEQGCAEEIDYIVVDGASKDQTLSIIEANKTQINQFISEKDKGIYDAMNKGLTLAKGDYILFLNAGDTFASATTLKNLLHELAGNPDVLYGEAVFVNNEGQSLGLRSEVTPHRLPAQLSWRDFKNGMLVCHQAFIAKRSIAPFFNLEYRLSSDIDWEIQVLKKSSSVVRSAAPICTYLIGGASVQNLKRSWEERYQVLKSHFGFLPNLINHLVIITRGLIFALKKQGKYW</sequence>
<keyword evidence="3" id="KW-1185">Reference proteome</keyword>
<evidence type="ECO:0000259" key="1">
    <source>
        <dbReference type="Pfam" id="PF00535"/>
    </source>
</evidence>
<gene>
    <name evidence="2" type="ORF">SKC35_09865</name>
</gene>
<dbReference type="InterPro" id="IPR001173">
    <property type="entry name" value="Glyco_trans_2-like"/>
</dbReference>
<organism evidence="2 3">
    <name type="scientific">Aquirufa originis</name>
    <dbReference type="NCBI Taxonomy" id="3096514"/>
    <lineage>
        <taxon>Bacteria</taxon>
        <taxon>Pseudomonadati</taxon>
        <taxon>Bacteroidota</taxon>
        <taxon>Cytophagia</taxon>
        <taxon>Cytophagales</taxon>
        <taxon>Flectobacillaceae</taxon>
        <taxon>Aquirufa</taxon>
    </lineage>
</organism>
<dbReference type="EC" id="2.4.-.-" evidence="2"/>
<dbReference type="CDD" id="cd06433">
    <property type="entry name" value="GT_2_WfgS_like"/>
    <property type="match status" value="1"/>
</dbReference>
<dbReference type="Gene3D" id="3.90.550.10">
    <property type="entry name" value="Spore Coat Polysaccharide Biosynthesis Protein SpsA, Chain A"/>
    <property type="match status" value="1"/>
</dbReference>
<dbReference type="EMBL" id="JBBKXY010000003">
    <property type="protein sequence ID" value="MFD3293993.1"/>
    <property type="molecule type" value="Genomic_DNA"/>
</dbReference>
<evidence type="ECO:0000313" key="2">
    <source>
        <dbReference type="EMBL" id="MFD3293993.1"/>
    </source>
</evidence>